<comment type="caution">
    <text evidence="2">The sequence shown here is derived from an EMBL/GenBank/DDBJ whole genome shotgun (WGS) entry which is preliminary data.</text>
</comment>
<feature type="non-terminal residue" evidence="2">
    <location>
        <position position="1"/>
    </location>
</feature>
<evidence type="ECO:0000313" key="2">
    <source>
        <dbReference type="EMBL" id="KID69833.1"/>
    </source>
</evidence>
<dbReference type="EMBL" id="AZNF01000002">
    <property type="protein sequence ID" value="KID69833.1"/>
    <property type="molecule type" value="Genomic_DNA"/>
</dbReference>
<dbReference type="AlphaFoldDB" id="A0A0B4FH97"/>
<dbReference type="InterPro" id="IPR022742">
    <property type="entry name" value="Hydrolase_4"/>
</dbReference>
<dbReference type="VEuPathDB" id="FungiDB:MAN_02347"/>
<dbReference type="Gene3D" id="3.40.50.1820">
    <property type="entry name" value="alpha/beta hydrolase"/>
    <property type="match status" value="1"/>
</dbReference>
<feature type="domain" description="Serine aminopeptidase S33" evidence="1">
    <location>
        <begin position="38"/>
        <end position="288"/>
    </location>
</feature>
<reference evidence="2 3" key="1">
    <citation type="journal article" date="2014" name="Proc. Natl. Acad. Sci. U.S.A.">
        <title>Trajectory and genomic determinants of fungal-pathogen speciation and host adaptation.</title>
        <authorList>
            <person name="Hu X."/>
            <person name="Xiao G."/>
            <person name="Zheng P."/>
            <person name="Shang Y."/>
            <person name="Su Y."/>
            <person name="Zhang X."/>
            <person name="Liu X."/>
            <person name="Zhan S."/>
            <person name="St Leger R.J."/>
            <person name="Wang C."/>
        </authorList>
    </citation>
    <scope>NUCLEOTIDE SEQUENCE [LARGE SCALE GENOMIC DNA]</scope>
    <source>
        <strain evidence="2 3">ARSEF 549</strain>
    </source>
</reference>
<evidence type="ECO:0000259" key="1">
    <source>
        <dbReference type="Pfam" id="PF12146"/>
    </source>
</evidence>
<dbReference type="InterPro" id="IPR051044">
    <property type="entry name" value="MAG_DAG_Lipase"/>
</dbReference>
<organism evidence="2 3">
    <name type="scientific">Metarhizium anisopliae (strain ARSEF 549)</name>
    <dbReference type="NCBI Taxonomy" id="3151832"/>
    <lineage>
        <taxon>Eukaryota</taxon>
        <taxon>Fungi</taxon>
        <taxon>Dikarya</taxon>
        <taxon>Ascomycota</taxon>
        <taxon>Pezizomycotina</taxon>
        <taxon>Sordariomycetes</taxon>
        <taxon>Hypocreomycetidae</taxon>
        <taxon>Hypocreales</taxon>
        <taxon>Clavicipitaceae</taxon>
        <taxon>Metarhizium</taxon>
    </lineage>
</organism>
<name>A0A0B4FH97_METAF</name>
<gene>
    <name evidence="2" type="ORF">MAN_02347</name>
</gene>
<dbReference type="InterPro" id="IPR029058">
    <property type="entry name" value="AB_hydrolase_fold"/>
</dbReference>
<sequence length="320" mass="35167">MVIPASTLKLGRYAGFTFAVDSSLRMLTELINSQPAGPTKAKLIFVHGFSEHINRYNEFFPKLAEKGIQVFGWDQRGWGRSVAKPAQKGLTGPTSQVIADVAAFVRDKLPAKDNADASPVFVMGHSMGGGEVLTLAADSQYAELVSQVRGWILECPFVGFPVGEEPSSIKIFVGRLIGRLLPKQQLKHVVPPEYLSRDEAVVQAVRDDPLCHDTGTLEGLASLLDRTALLSSGRVQLGKQVKGVLLTHGTEDRACSYDAALRFMEQQHSVEDKTTKSYHGAYHQLHTDHCKDEFTNDVIEWILERCPPSAGMAEPREAKL</sequence>
<keyword evidence="3" id="KW-1185">Reference proteome</keyword>
<accession>A0A0B4FH97</accession>
<dbReference type="PANTHER" id="PTHR11614">
    <property type="entry name" value="PHOSPHOLIPASE-RELATED"/>
    <property type="match status" value="1"/>
</dbReference>
<dbReference type="Proteomes" id="UP000031186">
    <property type="component" value="Unassembled WGS sequence"/>
</dbReference>
<protein>
    <recommendedName>
        <fullName evidence="1">Serine aminopeptidase S33 domain-containing protein</fullName>
    </recommendedName>
</protein>
<dbReference type="HOGENOM" id="CLU_026209_5_1_1"/>
<evidence type="ECO:0000313" key="3">
    <source>
        <dbReference type="Proteomes" id="UP000031186"/>
    </source>
</evidence>
<dbReference type="OrthoDB" id="10249433at2759"/>
<dbReference type="SUPFAM" id="SSF53474">
    <property type="entry name" value="alpha/beta-Hydrolases"/>
    <property type="match status" value="1"/>
</dbReference>
<proteinExistence type="predicted"/>
<dbReference type="Pfam" id="PF12146">
    <property type="entry name" value="Hydrolase_4"/>
    <property type="match status" value="1"/>
</dbReference>